<evidence type="ECO:0000256" key="1">
    <source>
        <dbReference type="ARBA" id="ARBA00004752"/>
    </source>
</evidence>
<name>A0ABN5B8V8_9SPHN</name>
<comment type="pathway">
    <text evidence="1 7">Cell wall biogenesis; peptidoglycan biosynthesis.</text>
</comment>
<feature type="chain" id="PRO_5045311506" evidence="8">
    <location>
        <begin position="28"/>
        <end position="227"/>
    </location>
</feature>
<evidence type="ECO:0000256" key="7">
    <source>
        <dbReference type="PROSITE-ProRule" id="PRU01373"/>
    </source>
</evidence>
<dbReference type="GeneID" id="303484287"/>
<sequence>MAATFRPKARQLAGVGMLAAAALLVTAVVTSAPGDAAIKSAAVAPLPGADAGERPEARALTKAEAAATTPEQIGYAIKSVMTIDGPLGHGNYYWDESRAPATGPMLVTVDLAAQTLSVFRDGHEIGVAVILYGTPEKPTPLGAFPITQKDADHVSNIYDAPMPYMLRLTNDGVAVHGSDVEWGYGTRGCIGVPTAFAKKLFDQVKLGDIVIITNGERINVGDAVTGV</sequence>
<keyword evidence="11" id="KW-1185">Reference proteome</keyword>
<proteinExistence type="inferred from homology"/>
<evidence type="ECO:0000313" key="11">
    <source>
        <dbReference type="Proteomes" id="UP000258016"/>
    </source>
</evidence>
<dbReference type="PROSITE" id="PS52029">
    <property type="entry name" value="LD_TPASE"/>
    <property type="match status" value="1"/>
</dbReference>
<dbReference type="PANTHER" id="PTHR30582:SF2">
    <property type="entry name" value="L,D-TRANSPEPTIDASE YCIB-RELATED"/>
    <property type="match status" value="1"/>
</dbReference>
<evidence type="ECO:0000256" key="8">
    <source>
        <dbReference type="SAM" id="SignalP"/>
    </source>
</evidence>
<feature type="active site" description="Proton donor/acceptor" evidence="7">
    <location>
        <position position="176"/>
    </location>
</feature>
<dbReference type="PANTHER" id="PTHR30582">
    <property type="entry name" value="L,D-TRANSPEPTIDASE"/>
    <property type="match status" value="1"/>
</dbReference>
<evidence type="ECO:0000313" key="10">
    <source>
        <dbReference type="EMBL" id="ASR53266.1"/>
    </source>
</evidence>
<dbReference type="Gene3D" id="2.40.440.10">
    <property type="entry name" value="L,D-transpeptidase catalytic domain-like"/>
    <property type="match status" value="1"/>
</dbReference>
<dbReference type="InterPro" id="IPR005490">
    <property type="entry name" value="LD_TPept_cat_dom"/>
</dbReference>
<reference evidence="10 11" key="1">
    <citation type="submission" date="2017-03" db="EMBL/GenBank/DDBJ databases">
        <title>Complete genome sequence of Blastomonas fulva degrading microcsystin LR.</title>
        <authorList>
            <person name="Lee H.-g."/>
            <person name="Jin L."/>
            <person name="oh H.-M."/>
        </authorList>
    </citation>
    <scope>NUCLEOTIDE SEQUENCE [LARGE SCALE GENOMIC DNA]</scope>
    <source>
        <strain evidence="10 11">T2</strain>
    </source>
</reference>
<comment type="similarity">
    <text evidence="2">Belongs to the YkuD family.</text>
</comment>
<dbReference type="InterPro" id="IPR050979">
    <property type="entry name" value="LD-transpeptidase"/>
</dbReference>
<evidence type="ECO:0000256" key="3">
    <source>
        <dbReference type="ARBA" id="ARBA00022679"/>
    </source>
</evidence>
<organism evidence="10 11">
    <name type="scientific">Blastomonas fulva</name>
    <dbReference type="NCBI Taxonomy" id="1550728"/>
    <lineage>
        <taxon>Bacteria</taxon>
        <taxon>Pseudomonadati</taxon>
        <taxon>Pseudomonadota</taxon>
        <taxon>Alphaproteobacteria</taxon>
        <taxon>Sphingomonadales</taxon>
        <taxon>Sphingomonadaceae</taxon>
        <taxon>Blastomonas</taxon>
    </lineage>
</organism>
<keyword evidence="4 7" id="KW-0133">Cell shape</keyword>
<accession>A0ABN5B8V8</accession>
<dbReference type="Pfam" id="PF03734">
    <property type="entry name" value="YkuD"/>
    <property type="match status" value="1"/>
</dbReference>
<keyword evidence="6 7" id="KW-0961">Cell wall biogenesis/degradation</keyword>
<protein>
    <submittedName>
        <fullName evidence="10">L,D-transpeptidase</fullName>
    </submittedName>
</protein>
<dbReference type="SUPFAM" id="SSF141523">
    <property type="entry name" value="L,D-transpeptidase catalytic domain-like"/>
    <property type="match status" value="1"/>
</dbReference>
<keyword evidence="8" id="KW-0732">Signal</keyword>
<gene>
    <name evidence="10" type="ORF">B5J99_01720</name>
</gene>
<evidence type="ECO:0000256" key="5">
    <source>
        <dbReference type="ARBA" id="ARBA00022984"/>
    </source>
</evidence>
<evidence type="ECO:0000259" key="9">
    <source>
        <dbReference type="PROSITE" id="PS52029"/>
    </source>
</evidence>
<dbReference type="Proteomes" id="UP000258016">
    <property type="component" value="Chromosome"/>
</dbReference>
<evidence type="ECO:0000256" key="2">
    <source>
        <dbReference type="ARBA" id="ARBA00005992"/>
    </source>
</evidence>
<evidence type="ECO:0000256" key="6">
    <source>
        <dbReference type="ARBA" id="ARBA00023316"/>
    </source>
</evidence>
<keyword evidence="3" id="KW-0808">Transferase</keyword>
<dbReference type="InterPro" id="IPR038063">
    <property type="entry name" value="Transpep_catalytic_dom"/>
</dbReference>
<dbReference type="EMBL" id="CP020083">
    <property type="protein sequence ID" value="ASR53266.1"/>
    <property type="molecule type" value="Genomic_DNA"/>
</dbReference>
<feature type="active site" description="Nucleophile" evidence="7">
    <location>
        <position position="189"/>
    </location>
</feature>
<feature type="signal peptide" evidence="8">
    <location>
        <begin position="1"/>
        <end position="27"/>
    </location>
</feature>
<dbReference type="CDD" id="cd16913">
    <property type="entry name" value="YkuD_like"/>
    <property type="match status" value="1"/>
</dbReference>
<feature type="domain" description="L,D-TPase catalytic" evidence="9">
    <location>
        <begin position="105"/>
        <end position="213"/>
    </location>
</feature>
<evidence type="ECO:0000256" key="4">
    <source>
        <dbReference type="ARBA" id="ARBA00022960"/>
    </source>
</evidence>
<keyword evidence="5 7" id="KW-0573">Peptidoglycan synthesis</keyword>
<dbReference type="RefSeq" id="WP_117353307.1">
    <property type="nucleotide sequence ID" value="NZ_CP020083.1"/>
</dbReference>